<evidence type="ECO:0000256" key="8">
    <source>
        <dbReference type="ARBA" id="ARBA00023012"/>
    </source>
</evidence>
<feature type="transmembrane region" description="Helical" evidence="11">
    <location>
        <begin position="12"/>
        <end position="33"/>
    </location>
</feature>
<feature type="compositionally biased region" description="Basic and acidic residues" evidence="10">
    <location>
        <begin position="508"/>
        <end position="518"/>
    </location>
</feature>
<dbReference type="SUPFAM" id="SSF55874">
    <property type="entry name" value="ATPase domain of HSP90 chaperone/DNA topoisomerase II/histidine kinase"/>
    <property type="match status" value="1"/>
</dbReference>
<feature type="compositionally biased region" description="Polar residues" evidence="10">
    <location>
        <begin position="621"/>
        <end position="633"/>
    </location>
</feature>
<feature type="compositionally biased region" description="Low complexity" evidence="10">
    <location>
        <begin position="521"/>
        <end position="538"/>
    </location>
</feature>
<keyword evidence="14" id="KW-1185">Reference proteome</keyword>
<dbReference type="RefSeq" id="WP_245910520.1">
    <property type="nucleotide sequence ID" value="NZ_OBEG01000007.1"/>
</dbReference>
<proteinExistence type="predicted"/>
<feature type="compositionally biased region" description="Basic and acidic residues" evidence="10">
    <location>
        <begin position="297"/>
        <end position="324"/>
    </location>
</feature>
<feature type="compositionally biased region" description="Basic and acidic residues" evidence="10">
    <location>
        <begin position="549"/>
        <end position="561"/>
    </location>
</feature>
<protein>
    <recommendedName>
        <fullName evidence="2">histidine kinase</fullName>
        <ecNumber evidence="2">2.7.13.3</ecNumber>
    </recommendedName>
</protein>
<keyword evidence="8" id="KW-0902">Two-component regulatory system</keyword>
<keyword evidence="3" id="KW-0597">Phosphoprotein</keyword>
<organism evidence="13 14">
    <name type="scientific">Nocardia amikacinitolerans</name>
    <dbReference type="NCBI Taxonomy" id="756689"/>
    <lineage>
        <taxon>Bacteria</taxon>
        <taxon>Bacillati</taxon>
        <taxon>Actinomycetota</taxon>
        <taxon>Actinomycetes</taxon>
        <taxon>Mycobacteriales</taxon>
        <taxon>Nocardiaceae</taxon>
        <taxon>Nocardia</taxon>
    </lineage>
</organism>
<dbReference type="GO" id="GO:0005524">
    <property type="term" value="F:ATP binding"/>
    <property type="evidence" value="ECO:0007669"/>
    <property type="project" value="UniProtKB-KW"/>
</dbReference>
<accession>A0A285M085</accession>
<dbReference type="InterPro" id="IPR036890">
    <property type="entry name" value="HATPase_C_sf"/>
</dbReference>
<dbReference type="Pfam" id="PF07730">
    <property type="entry name" value="HisKA_3"/>
    <property type="match status" value="1"/>
</dbReference>
<feature type="compositionally biased region" description="Low complexity" evidence="10">
    <location>
        <begin position="272"/>
        <end position="288"/>
    </location>
</feature>
<dbReference type="PANTHER" id="PTHR24421:SF10">
    <property type="entry name" value="NITRATE_NITRITE SENSOR PROTEIN NARQ"/>
    <property type="match status" value="1"/>
</dbReference>
<dbReference type="Gene3D" id="1.20.5.1930">
    <property type="match status" value="1"/>
</dbReference>
<evidence type="ECO:0000256" key="11">
    <source>
        <dbReference type="SAM" id="Phobius"/>
    </source>
</evidence>
<evidence type="ECO:0000259" key="12">
    <source>
        <dbReference type="Pfam" id="PF07730"/>
    </source>
</evidence>
<dbReference type="EMBL" id="OBEG01000007">
    <property type="protein sequence ID" value="SNY88951.1"/>
    <property type="molecule type" value="Genomic_DNA"/>
</dbReference>
<feature type="compositionally biased region" description="Polar residues" evidence="10">
    <location>
        <begin position="677"/>
        <end position="687"/>
    </location>
</feature>
<keyword evidence="11" id="KW-0812">Transmembrane</keyword>
<reference evidence="13 14" key="1">
    <citation type="submission" date="2017-09" db="EMBL/GenBank/DDBJ databases">
        <authorList>
            <person name="Ehlers B."/>
            <person name="Leendertz F.H."/>
        </authorList>
    </citation>
    <scope>NUCLEOTIDE SEQUENCE [LARGE SCALE GENOMIC DNA]</scope>
    <source>
        <strain evidence="13 14">DSM 45537</strain>
    </source>
</reference>
<evidence type="ECO:0000256" key="10">
    <source>
        <dbReference type="SAM" id="MobiDB-lite"/>
    </source>
</evidence>
<feature type="coiled-coil region" evidence="9">
    <location>
        <begin position="167"/>
        <end position="194"/>
    </location>
</feature>
<evidence type="ECO:0000256" key="7">
    <source>
        <dbReference type="ARBA" id="ARBA00022840"/>
    </source>
</evidence>
<dbReference type="InterPro" id="IPR011712">
    <property type="entry name" value="Sig_transdc_His_kin_sub3_dim/P"/>
</dbReference>
<feature type="compositionally biased region" description="Polar residues" evidence="10">
    <location>
        <begin position="650"/>
        <end position="667"/>
    </location>
</feature>
<dbReference type="CDD" id="cd16917">
    <property type="entry name" value="HATPase_UhpB-NarQ-NarX-like"/>
    <property type="match status" value="1"/>
</dbReference>
<name>A0A285M085_9NOCA</name>
<evidence type="ECO:0000256" key="1">
    <source>
        <dbReference type="ARBA" id="ARBA00000085"/>
    </source>
</evidence>
<keyword evidence="11" id="KW-1133">Transmembrane helix</keyword>
<evidence type="ECO:0000256" key="9">
    <source>
        <dbReference type="SAM" id="Coils"/>
    </source>
</evidence>
<dbReference type="GO" id="GO:0046983">
    <property type="term" value="F:protein dimerization activity"/>
    <property type="evidence" value="ECO:0007669"/>
    <property type="project" value="InterPro"/>
</dbReference>
<feature type="region of interest" description="Disordered" evidence="10">
    <location>
        <begin position="457"/>
        <end position="711"/>
    </location>
</feature>
<keyword evidence="11" id="KW-0472">Membrane</keyword>
<evidence type="ECO:0000313" key="14">
    <source>
        <dbReference type="Proteomes" id="UP000219565"/>
    </source>
</evidence>
<feature type="transmembrane region" description="Helical" evidence="11">
    <location>
        <begin position="45"/>
        <end position="63"/>
    </location>
</feature>
<evidence type="ECO:0000313" key="13">
    <source>
        <dbReference type="EMBL" id="SNY88951.1"/>
    </source>
</evidence>
<feature type="transmembrane region" description="Helical" evidence="11">
    <location>
        <begin position="69"/>
        <end position="100"/>
    </location>
</feature>
<gene>
    <name evidence="13" type="ORF">SAMN04244553_5947</name>
</gene>
<sequence>MSAPGIANRGSVVWDWGLALIVAVVQVAGGRGANLHQTGTQSVDVLGYLLLIAGPVALAFRRVQPLPVLVIALAACGIYLALGYGYGPIFLSLVIAFLTAGTIGSRWWTYPLVPIGFVLFVWPLPASLGESVNGWQVFGMLAWSAVLISAAEGLRQRQTTLDARKEREEAARRDEQAQRERRATEERLAIARELHDVLAHSLSLINVQSSVALELFDKRPQQARTALAAIKAASKESLAEVHTLLQTIRMGATLADPETAPVQRDSTETSRPARGLRGLRRAAPGQRRVSGTAEPGKQPEDLRAAVREPRSEFRPAEPPKKQEAPRPPAPSIGDLDALLRRPREAGLTVETRVIGEPQALPSEIDAVAAQIVQESLTNVVRHAPGASATVTVRYAVGSVDLTIDNARPTAPALRSGSGGRNGIIGMRERAHALGGALTAGPRPSGGFRVAARLPSQTVPVPARPAPRPAEVAASSGDGVAEKVRAEPDNTAEPMGRNGSESASSDNADAARGDHKGRNDTAPGSSGSADAAGAPDSSPNMYGSTGSRSRGSEDTAPGDRKSRNGTASASTGSTAASAPDGSAPTSPGDAGAATTNPNAHGGNGSSTTGSGDTTPEDRKTRNGTASASTGGLDTAARDSSTHASLGAYDTPATSQDNRSATAPNTRSSDAARGDCKGHNSTAPASTGKPNAASARDSSEPTSPGDAGTVAAN</sequence>
<dbReference type="InterPro" id="IPR050482">
    <property type="entry name" value="Sensor_HK_TwoCompSys"/>
</dbReference>
<feature type="compositionally biased region" description="Low complexity" evidence="10">
    <location>
        <begin position="564"/>
        <end position="587"/>
    </location>
</feature>
<dbReference type="GO" id="GO:0016020">
    <property type="term" value="C:membrane"/>
    <property type="evidence" value="ECO:0007669"/>
    <property type="project" value="InterPro"/>
</dbReference>
<evidence type="ECO:0000256" key="3">
    <source>
        <dbReference type="ARBA" id="ARBA00022553"/>
    </source>
</evidence>
<feature type="transmembrane region" description="Helical" evidence="11">
    <location>
        <begin position="107"/>
        <end position="128"/>
    </location>
</feature>
<dbReference type="Proteomes" id="UP000219565">
    <property type="component" value="Unassembled WGS sequence"/>
</dbReference>
<dbReference type="Gene3D" id="3.30.565.10">
    <property type="entry name" value="Histidine kinase-like ATPase, C-terminal domain"/>
    <property type="match status" value="1"/>
</dbReference>
<dbReference type="GO" id="GO:0000155">
    <property type="term" value="F:phosphorelay sensor kinase activity"/>
    <property type="evidence" value="ECO:0007669"/>
    <property type="project" value="InterPro"/>
</dbReference>
<evidence type="ECO:0000256" key="5">
    <source>
        <dbReference type="ARBA" id="ARBA00022741"/>
    </source>
</evidence>
<keyword evidence="7" id="KW-0067">ATP-binding</keyword>
<feature type="region of interest" description="Disordered" evidence="10">
    <location>
        <begin position="255"/>
        <end position="335"/>
    </location>
</feature>
<keyword evidence="9" id="KW-0175">Coiled coil</keyword>
<dbReference type="EC" id="2.7.13.3" evidence="2"/>
<comment type="catalytic activity">
    <reaction evidence="1">
        <text>ATP + protein L-histidine = ADP + protein N-phospho-L-histidine.</text>
        <dbReference type="EC" id="2.7.13.3"/>
    </reaction>
</comment>
<dbReference type="AlphaFoldDB" id="A0A285M085"/>
<evidence type="ECO:0000256" key="6">
    <source>
        <dbReference type="ARBA" id="ARBA00022777"/>
    </source>
</evidence>
<feature type="domain" description="Signal transduction histidine kinase subgroup 3 dimerisation and phosphoacceptor" evidence="12">
    <location>
        <begin position="186"/>
        <end position="249"/>
    </location>
</feature>
<keyword evidence="4" id="KW-0808">Transferase</keyword>
<dbReference type="PANTHER" id="PTHR24421">
    <property type="entry name" value="NITRATE/NITRITE SENSOR PROTEIN NARX-RELATED"/>
    <property type="match status" value="1"/>
</dbReference>
<keyword evidence="5" id="KW-0547">Nucleotide-binding</keyword>
<keyword evidence="6 13" id="KW-0418">Kinase</keyword>
<evidence type="ECO:0000256" key="2">
    <source>
        <dbReference type="ARBA" id="ARBA00012438"/>
    </source>
</evidence>
<evidence type="ECO:0000256" key="4">
    <source>
        <dbReference type="ARBA" id="ARBA00022679"/>
    </source>
</evidence>
<feature type="compositionally biased region" description="Polar residues" evidence="10">
    <location>
        <begin position="539"/>
        <end position="548"/>
    </location>
</feature>